<evidence type="ECO:0000313" key="1">
    <source>
        <dbReference type="EMBL" id="REH53889.1"/>
    </source>
</evidence>
<sequence length="229" mass="25827">MTLDTLSLSVAPWPEGPWFQLLLHVNDVDLIAAAKVRGMKPHEMLLPVNRLAATPEPHTVHIARCPACGDADCCDTDVTITRDGDVVHWDWARAKLMDRRVSFPSADYDAEIARVAADDSWETPALRAARQVRIDSHPYLEPLGLEFENIVERTKAGIFDFTLTNGVYQVVMEVPWQDRSPSELAAAVREMLALPSQQWDATWSPTRWELRDTPPLFAGSGWRRNPIFD</sequence>
<dbReference type="RefSeq" id="WP_116173005.1">
    <property type="nucleotide sequence ID" value="NZ_CP144375.1"/>
</dbReference>
<protein>
    <submittedName>
        <fullName evidence="1">Uncharacterized protein</fullName>
    </submittedName>
</protein>
<dbReference type="Proteomes" id="UP000256269">
    <property type="component" value="Unassembled WGS sequence"/>
</dbReference>
<name>A0A3E0I596_9PSEU</name>
<dbReference type="AlphaFoldDB" id="A0A3E0I596"/>
<proteinExistence type="predicted"/>
<comment type="caution">
    <text evidence="1">The sequence shown here is derived from an EMBL/GenBank/DDBJ whole genome shotgun (WGS) entry which is preliminary data.</text>
</comment>
<reference evidence="1 2" key="1">
    <citation type="submission" date="2018-08" db="EMBL/GenBank/DDBJ databases">
        <title>Genomic Encyclopedia of Archaeal and Bacterial Type Strains, Phase II (KMG-II): from individual species to whole genera.</title>
        <authorList>
            <person name="Goeker M."/>
        </authorList>
    </citation>
    <scope>NUCLEOTIDE SEQUENCE [LARGE SCALE GENOMIC DNA]</scope>
    <source>
        <strain evidence="1 2">DSM 45791</strain>
    </source>
</reference>
<keyword evidence="2" id="KW-1185">Reference proteome</keyword>
<gene>
    <name evidence="1" type="ORF">BCF44_102110</name>
</gene>
<accession>A0A3E0I596</accession>
<organism evidence="1 2">
    <name type="scientific">Kutzneria buriramensis</name>
    <dbReference type="NCBI Taxonomy" id="1045776"/>
    <lineage>
        <taxon>Bacteria</taxon>
        <taxon>Bacillati</taxon>
        <taxon>Actinomycetota</taxon>
        <taxon>Actinomycetes</taxon>
        <taxon>Pseudonocardiales</taxon>
        <taxon>Pseudonocardiaceae</taxon>
        <taxon>Kutzneria</taxon>
    </lineage>
</organism>
<dbReference type="EMBL" id="QUNO01000002">
    <property type="protein sequence ID" value="REH53889.1"/>
    <property type="molecule type" value="Genomic_DNA"/>
</dbReference>
<dbReference type="OrthoDB" id="3369278at2"/>
<evidence type="ECO:0000313" key="2">
    <source>
        <dbReference type="Proteomes" id="UP000256269"/>
    </source>
</evidence>